<dbReference type="Proteomes" id="UP000827716">
    <property type="component" value="Segment"/>
</dbReference>
<sequence length="135" mass="14769">MPIREECGNTLGIRYPDVPVDQWETAACIQTHDDGPGTERMIHDSGDGWKWMLLNGFTPEAPLIVPAADLKALREALAVAQAAVDWTYNGMEEADKPPVIARLGQIIAEIDRNRPLGPDGKHGNLHTPTCGCDDR</sequence>
<evidence type="ECO:0000256" key="1">
    <source>
        <dbReference type="SAM" id="MobiDB-lite"/>
    </source>
</evidence>
<dbReference type="RefSeq" id="YP_010750810.1">
    <property type="nucleotide sequence ID" value="NC_073362.1"/>
</dbReference>
<organism evidence="2 3">
    <name type="scientific">Microbacterium phage Kozie</name>
    <dbReference type="NCBI Taxonomy" id="2885981"/>
    <lineage>
        <taxon>Viruses</taxon>
        <taxon>Duplodnaviria</taxon>
        <taxon>Heunggongvirae</taxon>
        <taxon>Uroviricota</taxon>
        <taxon>Caudoviricetes</taxon>
        <taxon>Kutznervirinae</taxon>
        <taxon>Kozievirus</taxon>
        <taxon>Kozievirus kozie</taxon>
    </lineage>
</organism>
<keyword evidence="3" id="KW-1185">Reference proteome</keyword>
<feature type="region of interest" description="Disordered" evidence="1">
    <location>
        <begin position="114"/>
        <end position="135"/>
    </location>
</feature>
<accession>A0AAE9C2V0</accession>
<name>A0AAE9C2V0_9CAUD</name>
<reference evidence="2" key="1">
    <citation type="submission" date="2021-09" db="EMBL/GenBank/DDBJ databases">
        <authorList>
            <person name="Colton S."/>
            <person name="McKinney A."/>
            <person name="Ashley L."/>
            <person name="Annie C."/>
            <person name="Elissa F."/>
            <person name="Lindsey D."/>
            <person name="Brady H."/>
            <person name="Batt M.A."/>
            <person name="Denae B."/>
            <person name="Molloy S.D."/>
            <person name="Garlena R.A."/>
            <person name="Russell D.A."/>
            <person name="Jacobs-Sera D."/>
            <person name="Hatfull G.F."/>
        </authorList>
    </citation>
    <scope>NUCLEOTIDE SEQUENCE</scope>
</reference>
<dbReference type="GeneID" id="80004465"/>
<proteinExistence type="predicted"/>
<evidence type="ECO:0000313" key="2">
    <source>
        <dbReference type="EMBL" id="UDL16278.1"/>
    </source>
</evidence>
<evidence type="ECO:0000313" key="3">
    <source>
        <dbReference type="Proteomes" id="UP000827716"/>
    </source>
</evidence>
<protein>
    <submittedName>
        <fullName evidence="2">Uncharacterized protein</fullName>
    </submittedName>
</protein>
<dbReference type="KEGG" id="vg:80004465"/>
<dbReference type="EMBL" id="OK040792">
    <property type="protein sequence ID" value="UDL16278.1"/>
    <property type="molecule type" value="Genomic_DNA"/>
</dbReference>
<gene>
    <name evidence="2" type="primary">82</name>
    <name evidence="2" type="ORF">SEA_KOZIE_82</name>
</gene>